<dbReference type="EMBL" id="AP024237">
    <property type="protein sequence ID" value="BCO34553.1"/>
    <property type="molecule type" value="Genomic_DNA"/>
</dbReference>
<dbReference type="InterPro" id="IPR006665">
    <property type="entry name" value="OmpA-like"/>
</dbReference>
<gene>
    <name evidence="6" type="ORF">MHEC_09860</name>
</gene>
<dbReference type="InterPro" id="IPR050330">
    <property type="entry name" value="Bact_OuterMem_StrucFunc"/>
</dbReference>
<name>A0A7R7GR79_9MYCO</name>
<evidence type="ECO:0000313" key="6">
    <source>
        <dbReference type="EMBL" id="BCO34553.1"/>
    </source>
</evidence>
<accession>A0A7R7GR79</accession>
<evidence type="ECO:0000256" key="2">
    <source>
        <dbReference type="ARBA" id="ARBA00023136"/>
    </source>
</evidence>
<reference evidence="6 7" key="1">
    <citation type="submission" date="2020-12" db="EMBL/GenBank/DDBJ databases">
        <title>Complete genome sequence of Mycobacterium heckeshornense JCM 15655T, closely related to a pathogenic non-tuberculous mycobacterial species Mycobacterium xenopi.</title>
        <authorList>
            <person name="Yoshida M."/>
            <person name="Fukano H."/>
            <person name="Asakura T."/>
            <person name="Suzuki M."/>
            <person name="Hoshino Y."/>
        </authorList>
    </citation>
    <scope>NUCLEOTIDE SEQUENCE [LARGE SCALE GENOMIC DNA]</scope>
    <source>
        <strain evidence="6 7">JCM 15655</strain>
    </source>
</reference>
<dbReference type="PANTHER" id="PTHR30329">
    <property type="entry name" value="STATOR ELEMENT OF FLAGELLAR MOTOR COMPLEX"/>
    <property type="match status" value="1"/>
</dbReference>
<protein>
    <recommendedName>
        <fullName evidence="5">OmpA-like domain-containing protein</fullName>
    </recommendedName>
</protein>
<dbReference type="AlphaFoldDB" id="A0A7R7GR79"/>
<dbReference type="InterPro" id="IPR036737">
    <property type="entry name" value="OmpA-like_sf"/>
</dbReference>
<evidence type="ECO:0000256" key="3">
    <source>
        <dbReference type="ARBA" id="ARBA00023237"/>
    </source>
</evidence>
<keyword evidence="3" id="KW-0998">Cell outer membrane</keyword>
<dbReference type="CDD" id="cd07185">
    <property type="entry name" value="OmpA_C-like"/>
    <property type="match status" value="1"/>
</dbReference>
<dbReference type="PROSITE" id="PS51123">
    <property type="entry name" value="OMPA_2"/>
    <property type="match status" value="1"/>
</dbReference>
<evidence type="ECO:0000256" key="1">
    <source>
        <dbReference type="ARBA" id="ARBA00004442"/>
    </source>
</evidence>
<dbReference type="Pfam" id="PF00691">
    <property type="entry name" value="OmpA"/>
    <property type="match status" value="1"/>
</dbReference>
<dbReference type="PRINTS" id="PR01021">
    <property type="entry name" value="OMPADOMAIN"/>
</dbReference>
<dbReference type="SUPFAM" id="SSF103088">
    <property type="entry name" value="OmpA-like"/>
    <property type="match status" value="1"/>
</dbReference>
<organism evidence="6 7">
    <name type="scientific">Mycobacterium heckeshornense</name>
    <dbReference type="NCBI Taxonomy" id="110505"/>
    <lineage>
        <taxon>Bacteria</taxon>
        <taxon>Bacillati</taxon>
        <taxon>Actinomycetota</taxon>
        <taxon>Actinomycetes</taxon>
        <taxon>Mycobacteriales</taxon>
        <taxon>Mycobacteriaceae</taxon>
        <taxon>Mycobacterium</taxon>
    </lineage>
</organism>
<dbReference type="PRINTS" id="PR01023">
    <property type="entry name" value="NAFLGMOTY"/>
</dbReference>
<evidence type="ECO:0000256" key="4">
    <source>
        <dbReference type="PROSITE-ProRule" id="PRU00473"/>
    </source>
</evidence>
<dbReference type="Gene3D" id="3.30.1330.60">
    <property type="entry name" value="OmpA-like domain"/>
    <property type="match status" value="1"/>
</dbReference>
<comment type="subcellular location">
    <subcellularLocation>
        <location evidence="1">Cell outer membrane</location>
    </subcellularLocation>
</comment>
<dbReference type="PANTHER" id="PTHR30329:SF21">
    <property type="entry name" value="LIPOPROTEIN YIAD-RELATED"/>
    <property type="match status" value="1"/>
</dbReference>
<proteinExistence type="predicted"/>
<sequence>MPLPTTHVFHHPFQPHPRGHRTLKQGGLIHREHPTHITVNGYSDNTGDDAVNVSLSDNRANSVADFLIAKGVTGDRITAKGMGAANPVAGNDTPEGRARNRRVEIVVS</sequence>
<keyword evidence="7" id="KW-1185">Reference proteome</keyword>
<evidence type="ECO:0000259" key="5">
    <source>
        <dbReference type="PROSITE" id="PS51123"/>
    </source>
</evidence>
<feature type="domain" description="OmpA-like" evidence="5">
    <location>
        <begin position="1"/>
        <end position="108"/>
    </location>
</feature>
<dbReference type="InterPro" id="IPR006664">
    <property type="entry name" value="OMP_bac"/>
</dbReference>
<evidence type="ECO:0000313" key="7">
    <source>
        <dbReference type="Proteomes" id="UP000595446"/>
    </source>
</evidence>
<dbReference type="Proteomes" id="UP000595446">
    <property type="component" value="Chromosome"/>
</dbReference>
<keyword evidence="2 4" id="KW-0472">Membrane</keyword>
<dbReference type="GO" id="GO:0009279">
    <property type="term" value="C:cell outer membrane"/>
    <property type="evidence" value="ECO:0007669"/>
    <property type="project" value="UniProtKB-SubCell"/>
</dbReference>